<dbReference type="Pfam" id="PF09685">
    <property type="entry name" value="MamF_MmsF"/>
    <property type="match status" value="1"/>
</dbReference>
<evidence type="ECO:0000256" key="4">
    <source>
        <dbReference type="ARBA" id="ARBA00023136"/>
    </source>
</evidence>
<evidence type="ECO:0000313" key="7">
    <source>
        <dbReference type="Proteomes" id="UP001628156"/>
    </source>
</evidence>
<name>A0ABQ0DVF0_9EUKA</name>
<dbReference type="Proteomes" id="UP001628156">
    <property type="component" value="Unassembled WGS sequence"/>
</dbReference>
<comment type="subcellular location">
    <subcellularLocation>
        <location evidence="1">Membrane</location>
        <topology evidence="1">Multi-pass membrane protein</topology>
    </subcellularLocation>
</comment>
<evidence type="ECO:0000256" key="1">
    <source>
        <dbReference type="ARBA" id="ARBA00004141"/>
    </source>
</evidence>
<keyword evidence="4 5" id="KW-0472">Membrane</keyword>
<feature type="transmembrane region" description="Helical" evidence="5">
    <location>
        <begin position="61"/>
        <end position="83"/>
    </location>
</feature>
<dbReference type="EMBL" id="BAAFRS010000305">
    <property type="protein sequence ID" value="GAB1226825.1"/>
    <property type="molecule type" value="Genomic_DNA"/>
</dbReference>
<reference evidence="6 7" key="1">
    <citation type="journal article" date="2019" name="PLoS Negl. Trop. Dis.">
        <title>Whole genome sequencing of Entamoeba nuttalli reveals mammalian host-related molecular signatures and a novel octapeptide-repeat surface protein.</title>
        <authorList>
            <person name="Tanaka M."/>
            <person name="Makiuchi T."/>
            <person name="Komiyama T."/>
            <person name="Shiina T."/>
            <person name="Osaki K."/>
            <person name="Tachibana H."/>
        </authorList>
    </citation>
    <scope>NUCLEOTIDE SEQUENCE [LARGE SCALE GENOMIC DNA]</scope>
    <source>
        <strain evidence="6 7">P19-061405</strain>
    </source>
</reference>
<gene>
    <name evidence="6" type="ORF">ENUP19_0305G0074</name>
</gene>
<evidence type="ECO:0000313" key="6">
    <source>
        <dbReference type="EMBL" id="GAB1226825.1"/>
    </source>
</evidence>
<dbReference type="PANTHER" id="PTHR36460:SF1">
    <property type="entry name" value="UPF0132 DOMAIN PROTEIN (AFU_ORTHOLOGUE AFUA_3G10255)"/>
    <property type="match status" value="1"/>
</dbReference>
<proteinExistence type="predicted"/>
<protein>
    <recommendedName>
        <fullName evidence="8">Transmembrane protein</fullName>
    </recommendedName>
</protein>
<accession>A0ABQ0DVF0</accession>
<evidence type="ECO:0000256" key="2">
    <source>
        <dbReference type="ARBA" id="ARBA00022692"/>
    </source>
</evidence>
<sequence length="136" mass="15679">MTLVEDSNPFDDGYVAPEPQDKSMSCSLKVLAVISTAFGFIGALIVFFMEKKNQYIRLTACHSAFWHIILDTILLILLLLMFINNWFFYTIFVIYAVIFFLFYIFLIIMAVFRCESGDAFLVPGVSKLVEYIESRL</sequence>
<feature type="transmembrane region" description="Helical" evidence="5">
    <location>
        <begin position="30"/>
        <end position="49"/>
    </location>
</feature>
<evidence type="ECO:0000256" key="5">
    <source>
        <dbReference type="SAM" id="Phobius"/>
    </source>
</evidence>
<organism evidence="6 7">
    <name type="scientific">Entamoeba nuttalli</name>
    <dbReference type="NCBI Taxonomy" id="412467"/>
    <lineage>
        <taxon>Eukaryota</taxon>
        <taxon>Amoebozoa</taxon>
        <taxon>Evosea</taxon>
        <taxon>Archamoebae</taxon>
        <taxon>Mastigamoebida</taxon>
        <taxon>Entamoebidae</taxon>
        <taxon>Entamoeba</taxon>
    </lineage>
</organism>
<comment type="caution">
    <text evidence="6">The sequence shown here is derived from an EMBL/GenBank/DDBJ whole genome shotgun (WGS) entry which is preliminary data.</text>
</comment>
<dbReference type="InterPro" id="IPR019109">
    <property type="entry name" value="MamF_MmsF"/>
</dbReference>
<keyword evidence="3 5" id="KW-1133">Transmembrane helix</keyword>
<evidence type="ECO:0008006" key="8">
    <source>
        <dbReference type="Google" id="ProtNLM"/>
    </source>
</evidence>
<dbReference type="PANTHER" id="PTHR36460">
    <property type="entry name" value="UPF0132 DOMAIN PROTEIN (AFU_ORTHOLOGUE AFUA_3G10255)"/>
    <property type="match status" value="1"/>
</dbReference>
<keyword evidence="2 5" id="KW-0812">Transmembrane</keyword>
<keyword evidence="7" id="KW-1185">Reference proteome</keyword>
<feature type="transmembrane region" description="Helical" evidence="5">
    <location>
        <begin position="89"/>
        <end position="112"/>
    </location>
</feature>
<evidence type="ECO:0000256" key="3">
    <source>
        <dbReference type="ARBA" id="ARBA00022989"/>
    </source>
</evidence>